<proteinExistence type="predicted"/>
<evidence type="ECO:0000256" key="1">
    <source>
        <dbReference type="SAM" id="MobiDB-lite"/>
    </source>
</evidence>
<reference evidence="2" key="1">
    <citation type="journal article" date="2022" name="J. Hered.">
        <title>A De Novo Chromosome-Level Genome Assembly of the White-Tailed Deer, Odocoileus Virginianus.</title>
        <authorList>
            <person name="London E.W."/>
            <person name="Roca A.L."/>
            <person name="Novakofski J.E."/>
            <person name="Mateus-Pinilla N.E."/>
        </authorList>
    </citation>
    <scope>NUCLEOTIDE SEQUENCE [LARGE SCALE GENOMIC DNA]</scope>
</reference>
<evidence type="ECO:0000313" key="3">
    <source>
        <dbReference type="RefSeq" id="XP_070332976.1"/>
    </source>
</evidence>
<evidence type="ECO:0000313" key="2">
    <source>
        <dbReference type="Proteomes" id="UP001652640"/>
    </source>
</evidence>
<gene>
    <name evidence="3" type="primary">LOC110152630</name>
</gene>
<feature type="region of interest" description="Disordered" evidence="1">
    <location>
        <begin position="117"/>
        <end position="171"/>
    </location>
</feature>
<dbReference type="Proteomes" id="UP001652640">
    <property type="component" value="Chromosome 15"/>
</dbReference>
<dbReference type="GeneID" id="110152630"/>
<accession>A0ABM4IYT7</accession>
<dbReference type="RefSeq" id="XP_070332976.1">
    <property type="nucleotide sequence ID" value="XM_070476875.1"/>
</dbReference>
<organism evidence="2 3">
    <name type="scientific">Odocoileus virginianus</name>
    <name type="common">White-tailed deer</name>
    <dbReference type="NCBI Taxonomy" id="9874"/>
    <lineage>
        <taxon>Eukaryota</taxon>
        <taxon>Metazoa</taxon>
        <taxon>Chordata</taxon>
        <taxon>Craniata</taxon>
        <taxon>Vertebrata</taxon>
        <taxon>Euteleostomi</taxon>
        <taxon>Mammalia</taxon>
        <taxon>Eutheria</taxon>
        <taxon>Laurasiatheria</taxon>
        <taxon>Artiodactyla</taxon>
        <taxon>Ruminantia</taxon>
        <taxon>Pecora</taxon>
        <taxon>Cervidae</taxon>
        <taxon>Odocoileinae</taxon>
        <taxon>Odocoileus</taxon>
    </lineage>
</organism>
<sequence>MAFTESMLVITSSLNSTEDTQPIRVDYGITDLGKGGQALRKLEIISRGILREGTFHTEWKKCSITYEIRAAVRNLVQMVLDYKTPPNDRHVSVCVCVCVCAGVGVCWGGRNPCSRSEPLVPTRRVSHRTVAKTSPQPRGSEESRPKAPARASALGRTPARAAERSPPPGSQLPLKFAVAAASSRFNPRPPVIGQLLRGKKSTPWQPDKPIKSPAGVTAATLQAGVGWAEEQSGRHAQRKMITSFLCDSYAK</sequence>
<keyword evidence="2" id="KW-1185">Reference proteome</keyword>
<name>A0ABM4IYT7_ODOVR</name>
<feature type="region of interest" description="Disordered" evidence="1">
    <location>
        <begin position="189"/>
        <end position="213"/>
    </location>
</feature>
<protein>
    <submittedName>
        <fullName evidence="3">Uncharacterized protein</fullName>
    </submittedName>
</protein>
<reference evidence="3" key="2">
    <citation type="submission" date="2025-08" db="UniProtKB">
        <authorList>
            <consortium name="RefSeq"/>
        </authorList>
    </citation>
    <scope>IDENTIFICATION</scope>
    <source>
        <tissue evidence="3">Tongue muscle</tissue>
    </source>
</reference>